<keyword evidence="4" id="KW-1133">Transmembrane helix</keyword>
<dbReference type="InterPro" id="IPR029058">
    <property type="entry name" value="AB_hydrolase_fold"/>
</dbReference>
<dbReference type="InterPro" id="IPR050300">
    <property type="entry name" value="GDXG_lipolytic_enzyme"/>
</dbReference>
<dbReference type="AlphaFoldDB" id="A0A2G9V1I6"/>
<dbReference type="InterPro" id="IPR013094">
    <property type="entry name" value="AB_hydrolase_3"/>
</dbReference>
<dbReference type="Pfam" id="PF07859">
    <property type="entry name" value="Abhydrolase_3"/>
    <property type="match status" value="1"/>
</dbReference>
<dbReference type="PANTHER" id="PTHR48081">
    <property type="entry name" value="AB HYDROLASE SUPERFAMILY PROTEIN C4A8.06C"/>
    <property type="match status" value="1"/>
</dbReference>
<dbReference type="EMBL" id="KZ345065">
    <property type="protein sequence ID" value="PIO76266.1"/>
    <property type="molecule type" value="Genomic_DNA"/>
</dbReference>
<keyword evidence="2 6" id="KW-0378">Hydrolase</keyword>
<gene>
    <name evidence="6" type="ORF">TELCIR_01660</name>
</gene>
<evidence type="ECO:0000256" key="2">
    <source>
        <dbReference type="ARBA" id="ARBA00022801"/>
    </source>
</evidence>
<name>A0A2G9V1I6_TELCI</name>
<evidence type="ECO:0000256" key="3">
    <source>
        <dbReference type="PROSITE-ProRule" id="PRU10038"/>
    </source>
</evidence>
<dbReference type="Proteomes" id="UP000230423">
    <property type="component" value="Unassembled WGS sequence"/>
</dbReference>
<reference evidence="6 7" key="1">
    <citation type="submission" date="2015-09" db="EMBL/GenBank/DDBJ databases">
        <title>Draft genome of the parasitic nematode Teladorsagia circumcincta isolate WARC Sus (inbred).</title>
        <authorList>
            <person name="Mitreva M."/>
        </authorList>
    </citation>
    <scope>NUCLEOTIDE SEQUENCE [LARGE SCALE GENOMIC DNA]</scope>
    <source>
        <strain evidence="6 7">S</strain>
    </source>
</reference>
<keyword evidence="4" id="KW-0472">Membrane</keyword>
<dbReference type="PANTHER" id="PTHR48081:SF8">
    <property type="entry name" value="ALPHA_BETA HYDROLASE FOLD-3 DOMAIN-CONTAINING PROTEIN-RELATED"/>
    <property type="match status" value="1"/>
</dbReference>
<dbReference type="OrthoDB" id="408631at2759"/>
<evidence type="ECO:0000256" key="4">
    <source>
        <dbReference type="SAM" id="Phobius"/>
    </source>
</evidence>
<dbReference type="Gene3D" id="3.40.50.1820">
    <property type="entry name" value="alpha/beta hydrolase"/>
    <property type="match status" value="1"/>
</dbReference>
<feature type="active site" evidence="3">
    <location>
        <position position="144"/>
    </location>
</feature>
<feature type="transmembrane region" description="Helical" evidence="4">
    <location>
        <begin position="6"/>
        <end position="24"/>
    </location>
</feature>
<accession>A0A2G9V1I6</accession>
<dbReference type="GO" id="GO:0016787">
    <property type="term" value="F:hydrolase activity"/>
    <property type="evidence" value="ECO:0007669"/>
    <property type="project" value="UniProtKB-KW"/>
</dbReference>
<keyword evidence="4" id="KW-0812">Transmembrane</keyword>
<sequence length="208" mass="23955">MWWSLVYWITALLFILFALFYLYIPMPAEIGDRRHVIISDMFMRIVWEYPVRVYIPHKRQSRGALVFIHGGGWVAVKTEFYDTLITTLMLRLKVTVFSVDYRLAPEHPFPAPVDDCEAVVKDLHENSYEKFDIDRDKICIAGDSAGGNLAAVVTQRFARRNEHFIKDEETHLEAFASKGTDPDVSPLFGVRKDLPPTMVATAEFDVLR</sequence>
<comment type="similarity">
    <text evidence="1">Belongs to the 'GDXG' lipolytic enzyme family.</text>
</comment>
<evidence type="ECO:0000259" key="5">
    <source>
        <dbReference type="Pfam" id="PF07859"/>
    </source>
</evidence>
<evidence type="ECO:0000256" key="1">
    <source>
        <dbReference type="ARBA" id="ARBA00010515"/>
    </source>
</evidence>
<dbReference type="PROSITE" id="PS01174">
    <property type="entry name" value="LIPASE_GDXG_SER"/>
    <property type="match status" value="1"/>
</dbReference>
<feature type="domain" description="Alpha/beta hydrolase fold-3" evidence="5">
    <location>
        <begin position="65"/>
        <end position="162"/>
    </location>
</feature>
<organism evidence="6 7">
    <name type="scientific">Teladorsagia circumcincta</name>
    <name type="common">Brown stomach worm</name>
    <name type="synonym">Ostertagia circumcincta</name>
    <dbReference type="NCBI Taxonomy" id="45464"/>
    <lineage>
        <taxon>Eukaryota</taxon>
        <taxon>Metazoa</taxon>
        <taxon>Ecdysozoa</taxon>
        <taxon>Nematoda</taxon>
        <taxon>Chromadorea</taxon>
        <taxon>Rhabditida</taxon>
        <taxon>Rhabditina</taxon>
        <taxon>Rhabditomorpha</taxon>
        <taxon>Strongyloidea</taxon>
        <taxon>Trichostrongylidae</taxon>
        <taxon>Teladorsagia</taxon>
    </lineage>
</organism>
<keyword evidence="7" id="KW-1185">Reference proteome</keyword>
<dbReference type="SUPFAM" id="SSF53474">
    <property type="entry name" value="alpha/beta-Hydrolases"/>
    <property type="match status" value="1"/>
</dbReference>
<evidence type="ECO:0000313" key="6">
    <source>
        <dbReference type="EMBL" id="PIO76266.1"/>
    </source>
</evidence>
<dbReference type="InterPro" id="IPR033140">
    <property type="entry name" value="Lipase_GDXG_put_SER_AS"/>
</dbReference>
<protein>
    <submittedName>
        <fullName evidence="6">Hydrolase, alpha/beta domain protein</fullName>
    </submittedName>
</protein>
<evidence type="ECO:0000313" key="7">
    <source>
        <dbReference type="Proteomes" id="UP000230423"/>
    </source>
</evidence>
<proteinExistence type="inferred from homology"/>